<proteinExistence type="inferred from homology"/>
<reference evidence="3 4" key="1">
    <citation type="submission" date="2022-03" db="EMBL/GenBank/DDBJ databases">
        <authorList>
            <person name="Brunel B."/>
        </authorList>
    </citation>
    <scope>NUCLEOTIDE SEQUENCE [LARGE SCALE GENOMIC DNA]</scope>
    <source>
        <strain evidence="3">STM5069sample</strain>
    </source>
</reference>
<evidence type="ECO:0000256" key="1">
    <source>
        <dbReference type="ARBA" id="ARBA00006484"/>
    </source>
</evidence>
<keyword evidence="2" id="KW-0560">Oxidoreductase</keyword>
<gene>
    <name evidence="3" type="ORF">MES5069_270081</name>
</gene>
<dbReference type="PANTHER" id="PTHR42760">
    <property type="entry name" value="SHORT-CHAIN DEHYDROGENASES/REDUCTASES FAMILY MEMBER"/>
    <property type="match status" value="1"/>
</dbReference>
<comment type="caution">
    <text evidence="3">The sequence shown here is derived from an EMBL/GenBank/DDBJ whole genome shotgun (WGS) entry which is preliminary data.</text>
</comment>
<comment type="similarity">
    <text evidence="1">Belongs to the short-chain dehydrogenases/reductases (SDR) family.</text>
</comment>
<accession>A0ABN8JTF5</accession>
<dbReference type="CDD" id="cd05233">
    <property type="entry name" value="SDR_c"/>
    <property type="match status" value="1"/>
</dbReference>
<dbReference type="PRINTS" id="PR00081">
    <property type="entry name" value="GDHRDH"/>
</dbReference>
<protein>
    <submittedName>
        <fullName evidence="3">3-oxoacyl-(Acyl-carrier-protein) reductase</fullName>
    </submittedName>
</protein>
<evidence type="ECO:0000313" key="4">
    <source>
        <dbReference type="Proteomes" id="UP001153050"/>
    </source>
</evidence>
<dbReference type="RefSeq" id="WP_254018478.1">
    <property type="nucleotide sequence ID" value="NZ_CAKXZT010000121.1"/>
</dbReference>
<dbReference type="PANTHER" id="PTHR42760:SF133">
    <property type="entry name" value="3-OXOACYL-[ACYL-CARRIER-PROTEIN] REDUCTASE"/>
    <property type="match status" value="1"/>
</dbReference>
<name>A0ABN8JTF5_9HYPH</name>
<keyword evidence="4" id="KW-1185">Reference proteome</keyword>
<evidence type="ECO:0000313" key="3">
    <source>
        <dbReference type="EMBL" id="CAH2400843.1"/>
    </source>
</evidence>
<dbReference type="EMBL" id="CAKXZT010000121">
    <property type="protein sequence ID" value="CAH2400843.1"/>
    <property type="molecule type" value="Genomic_DNA"/>
</dbReference>
<dbReference type="Proteomes" id="UP001153050">
    <property type="component" value="Unassembled WGS sequence"/>
</dbReference>
<sequence length="286" mass="29688">MTVGTIVGAAICEIAFSQIQDRIARSLSMTLNHPPPEKSSTQFQMPPLLVGRRAVITGAARGIGKAIADSFDQAGATVVRLDINPSDVVRGCDIADEESVVRAFKDIAIEGPIDDVVHAAAIGAVAALADMSVAEFRRVLDVNLTGAFLVAREATRHLCRGGNLVLVASQYGLKGWPLWGAYCASKAGVLRLADTLVGELAPQGIRVNTISPGSVDTEMVASTTANIARQSGADAGAIRASYEAAIPMGRFAQPQEIASVAVALCSGLCSYVNGSNIVVDGGELSR</sequence>
<dbReference type="SUPFAM" id="SSF51735">
    <property type="entry name" value="NAD(P)-binding Rossmann-fold domains"/>
    <property type="match status" value="1"/>
</dbReference>
<evidence type="ECO:0000256" key="2">
    <source>
        <dbReference type="ARBA" id="ARBA00023002"/>
    </source>
</evidence>
<dbReference type="Gene3D" id="3.40.50.720">
    <property type="entry name" value="NAD(P)-binding Rossmann-like Domain"/>
    <property type="match status" value="1"/>
</dbReference>
<dbReference type="InterPro" id="IPR002347">
    <property type="entry name" value="SDR_fam"/>
</dbReference>
<dbReference type="Pfam" id="PF13561">
    <property type="entry name" value="adh_short_C2"/>
    <property type="match status" value="1"/>
</dbReference>
<organism evidence="3 4">
    <name type="scientific">Mesorhizobium escarrei</name>
    <dbReference type="NCBI Taxonomy" id="666018"/>
    <lineage>
        <taxon>Bacteria</taxon>
        <taxon>Pseudomonadati</taxon>
        <taxon>Pseudomonadota</taxon>
        <taxon>Alphaproteobacteria</taxon>
        <taxon>Hyphomicrobiales</taxon>
        <taxon>Phyllobacteriaceae</taxon>
        <taxon>Mesorhizobium</taxon>
    </lineage>
</organism>
<dbReference type="InterPro" id="IPR036291">
    <property type="entry name" value="NAD(P)-bd_dom_sf"/>
</dbReference>